<evidence type="ECO:0000313" key="5">
    <source>
        <dbReference type="Proteomes" id="UP000255066"/>
    </source>
</evidence>
<organism evidence="3 5">
    <name type="scientific">Legionella birminghamensis</name>
    <dbReference type="NCBI Taxonomy" id="28083"/>
    <lineage>
        <taxon>Bacteria</taxon>
        <taxon>Pseudomonadati</taxon>
        <taxon>Pseudomonadota</taxon>
        <taxon>Gammaproteobacteria</taxon>
        <taxon>Legionellales</taxon>
        <taxon>Legionellaceae</taxon>
        <taxon>Legionella</taxon>
    </lineage>
</organism>
<evidence type="ECO:0000313" key="2">
    <source>
        <dbReference type="EMBL" id="KTC72557.1"/>
    </source>
</evidence>
<dbReference type="RefSeq" id="WP_147287641.1">
    <property type="nucleotide sequence ID" value="NZ_CAAAHV010000042.1"/>
</dbReference>
<proteinExistence type="predicted"/>
<evidence type="ECO:0000313" key="4">
    <source>
        <dbReference type="Proteomes" id="UP000054735"/>
    </source>
</evidence>
<name>A0A378ICC2_9GAMM</name>
<dbReference type="AlphaFoldDB" id="A0A378ICC2"/>
<dbReference type="Proteomes" id="UP000054735">
    <property type="component" value="Unassembled WGS sequence"/>
</dbReference>
<accession>A0A378ICC2</accession>
<evidence type="ECO:0000313" key="3">
    <source>
        <dbReference type="EMBL" id="STX32829.1"/>
    </source>
</evidence>
<dbReference type="Pfam" id="PF22016">
    <property type="entry name" value="DUF6933"/>
    <property type="match status" value="1"/>
</dbReference>
<evidence type="ECO:0000259" key="1">
    <source>
        <dbReference type="Pfam" id="PF22016"/>
    </source>
</evidence>
<dbReference type="InterPro" id="IPR053864">
    <property type="entry name" value="DUF6933"/>
</dbReference>
<dbReference type="STRING" id="28083.Lbir_1332"/>
<reference evidence="3 5" key="2">
    <citation type="submission" date="2018-06" db="EMBL/GenBank/DDBJ databases">
        <authorList>
            <consortium name="Pathogen Informatics"/>
            <person name="Doyle S."/>
        </authorList>
    </citation>
    <scope>NUCLEOTIDE SEQUENCE [LARGE SCALE GENOMIC DNA]</scope>
    <source>
        <strain evidence="3 5">NCTC12437</strain>
    </source>
</reference>
<dbReference type="EMBL" id="UGNW01000001">
    <property type="protein sequence ID" value="STX32829.1"/>
    <property type="molecule type" value="Genomic_DNA"/>
</dbReference>
<protein>
    <recommendedName>
        <fullName evidence="1">DUF6933 domain-containing protein</fullName>
    </recommendedName>
</protein>
<sequence>MLAIDTDSRFYMLFWGLRKGNIQNFHKQFLEKFSRHMTALTNMAEQDETVLAITMSLFFNHHLEYKFVQRGDRSVQAHINDVFFSLQYIHYSFVDDVPTEEELLFID</sequence>
<keyword evidence="4" id="KW-1185">Reference proteome</keyword>
<reference evidence="2 4" key="1">
    <citation type="submission" date="2015-11" db="EMBL/GenBank/DDBJ databases">
        <title>Genomic analysis of 38 Legionella species identifies large and diverse effector repertoires.</title>
        <authorList>
            <person name="Burstein D."/>
            <person name="Amaro F."/>
            <person name="Zusman T."/>
            <person name="Lifshitz Z."/>
            <person name="Cohen O."/>
            <person name="Gilbert J.A."/>
            <person name="Pupko T."/>
            <person name="Shuman H.A."/>
            <person name="Segal G."/>
        </authorList>
    </citation>
    <scope>NUCLEOTIDE SEQUENCE [LARGE SCALE GENOMIC DNA]</scope>
    <source>
        <strain evidence="2 4">CDC#1407-AL-14</strain>
    </source>
</reference>
<feature type="domain" description="DUF6933" evidence="1">
    <location>
        <begin position="2"/>
        <end position="94"/>
    </location>
</feature>
<dbReference type="EMBL" id="LNXT01000015">
    <property type="protein sequence ID" value="KTC72557.1"/>
    <property type="molecule type" value="Genomic_DNA"/>
</dbReference>
<dbReference type="Proteomes" id="UP000255066">
    <property type="component" value="Unassembled WGS sequence"/>
</dbReference>
<gene>
    <name evidence="2" type="ORF">Lbir_1332</name>
    <name evidence="3" type="ORF">NCTC12437_02628</name>
</gene>